<sequence>MMAWTFLYASSHQVFDPNFSVTGFLSHTTTFHWLFAPLTAPAIAPVMSFLVAYGHLAIGLSLLFGCLVRISAPIGAGILFFYWMAHMTFPFISDHNNLLIDYHIVTLLYIAIKGAGQWVGIDGWLARQETVRAHPGMLKVVG</sequence>
<keyword evidence="1" id="KW-0472">Membrane</keyword>
<keyword evidence="1" id="KW-1133">Transmembrane helix</keyword>
<dbReference type="KEGG" id="mey:TM49_19760"/>
<protein>
    <recommendedName>
        <fullName evidence="4">DoxX family protein</fullName>
    </recommendedName>
</protein>
<dbReference type="PATRIC" id="fig|1486262.3.peg.4087"/>
<dbReference type="EMBL" id="CP010803">
    <property type="protein sequence ID" value="AJY48382.1"/>
    <property type="molecule type" value="Genomic_DNA"/>
</dbReference>
<feature type="transmembrane region" description="Helical" evidence="1">
    <location>
        <begin position="60"/>
        <end position="84"/>
    </location>
</feature>
<dbReference type="HOGENOM" id="CLU_1623789_0_0_5"/>
<proteinExistence type="predicted"/>
<dbReference type="AlphaFoldDB" id="A0A0D5LX69"/>
<reference evidence="2 3" key="1">
    <citation type="journal article" date="2015" name="Genome Announc.">
        <title>Complete genome sequence of Martelella endophytica YC6887, which has antifungal activity associated with a halophyte.</title>
        <authorList>
            <person name="Khan A."/>
            <person name="Khan H."/>
            <person name="Chung E.J."/>
            <person name="Hossain M.T."/>
            <person name="Chung Y.R."/>
        </authorList>
    </citation>
    <scope>NUCLEOTIDE SEQUENCE [LARGE SCALE GENOMIC DNA]</scope>
    <source>
        <strain evidence="2">YC6887</strain>
    </source>
</reference>
<name>A0A0D5LX69_MAREN</name>
<feature type="transmembrane region" description="Helical" evidence="1">
    <location>
        <begin position="104"/>
        <end position="125"/>
    </location>
</feature>
<evidence type="ECO:0000313" key="3">
    <source>
        <dbReference type="Proteomes" id="UP000032611"/>
    </source>
</evidence>
<evidence type="ECO:0008006" key="4">
    <source>
        <dbReference type="Google" id="ProtNLM"/>
    </source>
</evidence>
<keyword evidence="3" id="KW-1185">Reference proteome</keyword>
<gene>
    <name evidence="2" type="ORF">TM49_19760</name>
</gene>
<organism evidence="2 3">
    <name type="scientific">Martelella endophytica</name>
    <dbReference type="NCBI Taxonomy" id="1486262"/>
    <lineage>
        <taxon>Bacteria</taxon>
        <taxon>Pseudomonadati</taxon>
        <taxon>Pseudomonadota</taxon>
        <taxon>Alphaproteobacteria</taxon>
        <taxon>Hyphomicrobiales</taxon>
        <taxon>Aurantimonadaceae</taxon>
        <taxon>Martelella</taxon>
    </lineage>
</organism>
<feature type="transmembrane region" description="Helical" evidence="1">
    <location>
        <begin position="31"/>
        <end position="53"/>
    </location>
</feature>
<evidence type="ECO:0000256" key="1">
    <source>
        <dbReference type="SAM" id="Phobius"/>
    </source>
</evidence>
<evidence type="ECO:0000313" key="2">
    <source>
        <dbReference type="EMBL" id="AJY48382.1"/>
    </source>
</evidence>
<accession>A0A0D5LX69</accession>
<dbReference type="Proteomes" id="UP000032611">
    <property type="component" value="Chromosome"/>
</dbReference>
<keyword evidence="1" id="KW-0812">Transmembrane</keyword>